<proteinExistence type="predicted"/>
<evidence type="ECO:0000313" key="1">
    <source>
        <dbReference type="EMBL" id="JAE39764.1"/>
    </source>
</evidence>
<dbReference type="AlphaFoldDB" id="A0A0A9HVB2"/>
<dbReference type="PROSITE" id="PS51257">
    <property type="entry name" value="PROKAR_LIPOPROTEIN"/>
    <property type="match status" value="1"/>
</dbReference>
<reference evidence="1" key="1">
    <citation type="submission" date="2014-09" db="EMBL/GenBank/DDBJ databases">
        <authorList>
            <person name="Magalhaes I.L.F."/>
            <person name="Oliveira U."/>
            <person name="Santos F.R."/>
            <person name="Vidigal T.H.D.A."/>
            <person name="Brescovit A.D."/>
            <person name="Santos A.J."/>
        </authorList>
    </citation>
    <scope>NUCLEOTIDE SEQUENCE</scope>
    <source>
        <tissue evidence="1">Shoot tissue taken approximately 20 cm above the soil surface</tissue>
    </source>
</reference>
<name>A0A0A9HVB2_ARUDO</name>
<sequence length="57" mass="6397">MAESCRYLVLPVNLSSSYGCSVIGSFTKIKQIFASFIKAYIPLFFVLGSNAMHEEWT</sequence>
<protein>
    <submittedName>
        <fullName evidence="1">Uncharacterized protein</fullName>
    </submittedName>
</protein>
<accession>A0A0A9HVB2</accession>
<organism evidence="1">
    <name type="scientific">Arundo donax</name>
    <name type="common">Giant reed</name>
    <name type="synonym">Donax arundinaceus</name>
    <dbReference type="NCBI Taxonomy" id="35708"/>
    <lineage>
        <taxon>Eukaryota</taxon>
        <taxon>Viridiplantae</taxon>
        <taxon>Streptophyta</taxon>
        <taxon>Embryophyta</taxon>
        <taxon>Tracheophyta</taxon>
        <taxon>Spermatophyta</taxon>
        <taxon>Magnoliopsida</taxon>
        <taxon>Liliopsida</taxon>
        <taxon>Poales</taxon>
        <taxon>Poaceae</taxon>
        <taxon>PACMAD clade</taxon>
        <taxon>Arundinoideae</taxon>
        <taxon>Arundineae</taxon>
        <taxon>Arundo</taxon>
    </lineage>
</organism>
<dbReference type="EMBL" id="GBRH01158132">
    <property type="protein sequence ID" value="JAE39764.1"/>
    <property type="molecule type" value="Transcribed_RNA"/>
</dbReference>
<reference evidence="1" key="2">
    <citation type="journal article" date="2015" name="Data Brief">
        <title>Shoot transcriptome of the giant reed, Arundo donax.</title>
        <authorList>
            <person name="Barrero R.A."/>
            <person name="Guerrero F.D."/>
            <person name="Moolhuijzen P."/>
            <person name="Goolsby J.A."/>
            <person name="Tidwell J."/>
            <person name="Bellgard S.E."/>
            <person name="Bellgard M.I."/>
        </authorList>
    </citation>
    <scope>NUCLEOTIDE SEQUENCE</scope>
    <source>
        <tissue evidence="1">Shoot tissue taken approximately 20 cm above the soil surface</tissue>
    </source>
</reference>